<feature type="compositionally biased region" description="Low complexity" evidence="1">
    <location>
        <begin position="162"/>
        <end position="186"/>
    </location>
</feature>
<dbReference type="Proteomes" id="UP000288805">
    <property type="component" value="Unassembled WGS sequence"/>
</dbReference>
<dbReference type="OrthoDB" id="1912561at2759"/>
<feature type="region of interest" description="Disordered" evidence="1">
    <location>
        <begin position="162"/>
        <end position="214"/>
    </location>
</feature>
<evidence type="ECO:0000256" key="1">
    <source>
        <dbReference type="SAM" id="MobiDB-lite"/>
    </source>
</evidence>
<accession>A0A438FE66</accession>
<dbReference type="Pfam" id="PF14223">
    <property type="entry name" value="Retrotran_gag_2"/>
    <property type="match status" value="1"/>
</dbReference>
<evidence type="ECO:0000313" key="2">
    <source>
        <dbReference type="EMBL" id="RVW58251.1"/>
    </source>
</evidence>
<comment type="caution">
    <text evidence="2">The sequence shown here is derived from an EMBL/GenBank/DDBJ whole genome shotgun (WGS) entry which is preliminary data.</text>
</comment>
<sequence>MFSTLLYGYDLIGYVDGTYPSPLEMIKMGDTFTPNPEHKIWKRQESLLLHAIMESVDSTIAPLVASTTFAQEAWARLYTTYASKLKTRILGLREMLSQLIKENKSVVEYMTVIKTMSDDELAIVGSPLGAEEMVISVLKDHEMFLKREEFKKDSVTVTTQFNQKGSNNFGKKGNNSNNKKGQSSQFGNNYQGNKNHHGHMFPNQGNRFLGPQGRPPFNPPQICVVCQLCDKARHTARVCRSRPSSYSTPQANFMAREPPTHNAN</sequence>
<name>A0A438FE66_VITVI</name>
<feature type="region of interest" description="Disordered" evidence="1">
    <location>
        <begin position="239"/>
        <end position="264"/>
    </location>
</feature>
<protein>
    <submittedName>
        <fullName evidence="2">Retrovirus-related Pol polyprotein from transposon RE1</fullName>
    </submittedName>
</protein>
<dbReference type="AlphaFoldDB" id="A0A438FE66"/>
<gene>
    <name evidence="2" type="primary">RE1_2600</name>
    <name evidence="2" type="ORF">CK203_113799</name>
</gene>
<feature type="compositionally biased region" description="Polar residues" evidence="1">
    <location>
        <begin position="242"/>
        <end position="251"/>
    </location>
</feature>
<dbReference type="EMBL" id="QGNW01000967">
    <property type="protein sequence ID" value="RVW58251.1"/>
    <property type="molecule type" value="Genomic_DNA"/>
</dbReference>
<dbReference type="PANTHER" id="PTHR47481">
    <property type="match status" value="1"/>
</dbReference>
<dbReference type="PANTHER" id="PTHR47481:SF21">
    <property type="entry name" value="BASIC-LEUCINE ZIPPER TRANSCRIPTION FACTOR Q-RELATED"/>
    <property type="match status" value="1"/>
</dbReference>
<proteinExistence type="predicted"/>
<evidence type="ECO:0000313" key="3">
    <source>
        <dbReference type="Proteomes" id="UP000288805"/>
    </source>
</evidence>
<reference evidence="2 3" key="1">
    <citation type="journal article" date="2018" name="PLoS Genet.">
        <title>Population sequencing reveals clonal diversity and ancestral inbreeding in the grapevine cultivar Chardonnay.</title>
        <authorList>
            <person name="Roach M.J."/>
            <person name="Johnson D.L."/>
            <person name="Bohlmann J."/>
            <person name="van Vuuren H.J."/>
            <person name="Jones S.J."/>
            <person name="Pretorius I.S."/>
            <person name="Schmidt S.A."/>
            <person name="Borneman A.R."/>
        </authorList>
    </citation>
    <scope>NUCLEOTIDE SEQUENCE [LARGE SCALE GENOMIC DNA]</scope>
    <source>
        <strain evidence="3">cv. Chardonnay</strain>
        <tissue evidence="2">Leaf</tissue>
    </source>
</reference>
<organism evidence="2 3">
    <name type="scientific">Vitis vinifera</name>
    <name type="common">Grape</name>
    <dbReference type="NCBI Taxonomy" id="29760"/>
    <lineage>
        <taxon>Eukaryota</taxon>
        <taxon>Viridiplantae</taxon>
        <taxon>Streptophyta</taxon>
        <taxon>Embryophyta</taxon>
        <taxon>Tracheophyta</taxon>
        <taxon>Spermatophyta</taxon>
        <taxon>Magnoliopsida</taxon>
        <taxon>eudicotyledons</taxon>
        <taxon>Gunneridae</taxon>
        <taxon>Pentapetalae</taxon>
        <taxon>rosids</taxon>
        <taxon>Vitales</taxon>
        <taxon>Vitaceae</taxon>
        <taxon>Viteae</taxon>
        <taxon>Vitis</taxon>
    </lineage>
</organism>